<dbReference type="PANTHER" id="PTHR43394">
    <property type="entry name" value="ATP-DEPENDENT PERMEASE MDL1, MITOCHONDRIAL"/>
    <property type="match status" value="1"/>
</dbReference>
<dbReference type="RefSeq" id="WP_345000887.1">
    <property type="nucleotide sequence ID" value="NZ_BAAAXV010000009.1"/>
</dbReference>
<dbReference type="PROSITE" id="PS00211">
    <property type="entry name" value="ABC_TRANSPORTER_1"/>
    <property type="match status" value="1"/>
</dbReference>
<dbReference type="InterPro" id="IPR036640">
    <property type="entry name" value="ABC1_TM_sf"/>
</dbReference>
<proteinExistence type="predicted"/>
<evidence type="ECO:0000256" key="3">
    <source>
        <dbReference type="ARBA" id="ARBA00022741"/>
    </source>
</evidence>
<dbReference type="Proteomes" id="UP001589532">
    <property type="component" value="Unassembled WGS sequence"/>
</dbReference>
<sequence>MNPTTSADTASAETPPTGHATPAPSSTEPTSAVGPPAVAGSTGDASVGAAEVRMKASPAALGRALGLAWQAGRWHIVAYAVLALLEAAVPVTAAWLTKSALDVVAHRADDASALVAVGGALAAAGVAAIALPHVSRYVRQELERRTGRLAQDRLFAGVERFTGLARFEDPAFLDRISLAHTSGGATPSAVVAGTLAICRAFVTVLGFLGALLVVNPLLAGAVLVAALPALAAELRLSRQRASMMWRIGPMERRQLFYRQLLTSVRAAKELRLFGAGRYFRFRMNAERAAADSERRHLDRRELGVEGGLGLLSGVIAGAGLIWALLAARDGRLTAGDIALLATSIVGVQSALAALVNEVTMAHQQLLNFDHYLTVTSAEPDLRRPARPVAPPALRRGIEFRDVWFRYSPEHPWSLRGVSFTVPYGSAVALVGRNGAGKSTIVKLLCRFYDPERGTILWDGVDLRDLDPGELRARIGAVFQDYMEYDLTAAENIAIGDVAGRERLTASAARIEAAARKAGVHDAVSALPRGYDTLLSRMFFGPDPEAGVVLSGGQWQRLALARAVLGDGRDLLILDEPSSGLDAEAEAEIHNRLREHRAERTSLLISHRLGAVREADVLVVLDGGQVAERGSHDELMRLDGLYRRLFTLQAQGYRPDGHP</sequence>
<evidence type="ECO:0000259" key="9">
    <source>
        <dbReference type="PROSITE" id="PS50893"/>
    </source>
</evidence>
<keyword evidence="4 11" id="KW-0067">ATP-binding</keyword>
<feature type="transmembrane region" description="Helical" evidence="8">
    <location>
        <begin position="111"/>
        <end position="131"/>
    </location>
</feature>
<dbReference type="PROSITE" id="PS50893">
    <property type="entry name" value="ABC_TRANSPORTER_2"/>
    <property type="match status" value="1"/>
</dbReference>
<keyword evidence="5 8" id="KW-1133">Transmembrane helix</keyword>
<dbReference type="Gene3D" id="3.40.50.300">
    <property type="entry name" value="P-loop containing nucleotide triphosphate hydrolases"/>
    <property type="match status" value="1"/>
</dbReference>
<dbReference type="SUPFAM" id="SSF90123">
    <property type="entry name" value="ABC transporter transmembrane region"/>
    <property type="match status" value="1"/>
</dbReference>
<evidence type="ECO:0000256" key="1">
    <source>
        <dbReference type="ARBA" id="ARBA00004651"/>
    </source>
</evidence>
<feature type="domain" description="ABC transporter" evidence="9">
    <location>
        <begin position="397"/>
        <end position="647"/>
    </location>
</feature>
<gene>
    <name evidence="11" type="ORF">ACFFSA_26240</name>
</gene>
<dbReference type="PANTHER" id="PTHR43394:SF1">
    <property type="entry name" value="ATP-BINDING CASSETTE SUB-FAMILY B MEMBER 10, MITOCHONDRIAL"/>
    <property type="match status" value="1"/>
</dbReference>
<organism evidence="11 12">
    <name type="scientific">Nonomuraea helvata</name>
    <dbReference type="NCBI Taxonomy" id="37484"/>
    <lineage>
        <taxon>Bacteria</taxon>
        <taxon>Bacillati</taxon>
        <taxon>Actinomycetota</taxon>
        <taxon>Actinomycetes</taxon>
        <taxon>Streptosporangiales</taxon>
        <taxon>Streptosporangiaceae</taxon>
        <taxon>Nonomuraea</taxon>
    </lineage>
</organism>
<feature type="region of interest" description="Disordered" evidence="7">
    <location>
        <begin position="1"/>
        <end position="44"/>
    </location>
</feature>
<evidence type="ECO:0000256" key="5">
    <source>
        <dbReference type="ARBA" id="ARBA00022989"/>
    </source>
</evidence>
<evidence type="ECO:0000256" key="7">
    <source>
        <dbReference type="SAM" id="MobiDB-lite"/>
    </source>
</evidence>
<dbReference type="InterPro" id="IPR003593">
    <property type="entry name" value="AAA+_ATPase"/>
</dbReference>
<dbReference type="InterPro" id="IPR017871">
    <property type="entry name" value="ABC_transporter-like_CS"/>
</dbReference>
<evidence type="ECO:0000313" key="12">
    <source>
        <dbReference type="Proteomes" id="UP001589532"/>
    </source>
</evidence>
<feature type="transmembrane region" description="Helical" evidence="8">
    <location>
        <begin position="302"/>
        <end position="325"/>
    </location>
</feature>
<dbReference type="GO" id="GO:0005524">
    <property type="term" value="F:ATP binding"/>
    <property type="evidence" value="ECO:0007669"/>
    <property type="project" value="UniProtKB-KW"/>
</dbReference>
<name>A0ABV5S4L1_9ACTN</name>
<dbReference type="Gene3D" id="1.20.1560.10">
    <property type="entry name" value="ABC transporter type 1, transmembrane domain"/>
    <property type="match status" value="1"/>
</dbReference>
<feature type="transmembrane region" description="Helical" evidence="8">
    <location>
        <begin position="189"/>
        <end position="211"/>
    </location>
</feature>
<dbReference type="InterPro" id="IPR027417">
    <property type="entry name" value="P-loop_NTPase"/>
</dbReference>
<dbReference type="PROSITE" id="PS50929">
    <property type="entry name" value="ABC_TM1F"/>
    <property type="match status" value="1"/>
</dbReference>
<evidence type="ECO:0000256" key="8">
    <source>
        <dbReference type="SAM" id="Phobius"/>
    </source>
</evidence>
<protein>
    <submittedName>
        <fullName evidence="11">ABC transporter ATP-binding protein</fullName>
    </submittedName>
</protein>
<dbReference type="InterPro" id="IPR011527">
    <property type="entry name" value="ABC1_TM_dom"/>
</dbReference>
<feature type="compositionally biased region" description="Polar residues" evidence="7">
    <location>
        <begin position="1"/>
        <end position="14"/>
    </location>
</feature>
<reference evidence="11 12" key="1">
    <citation type="submission" date="2024-09" db="EMBL/GenBank/DDBJ databases">
        <authorList>
            <person name="Sun Q."/>
            <person name="Mori K."/>
        </authorList>
    </citation>
    <scope>NUCLEOTIDE SEQUENCE [LARGE SCALE GENOMIC DNA]</scope>
    <source>
        <strain evidence="11 12">JCM 3143</strain>
    </source>
</reference>
<comment type="subcellular location">
    <subcellularLocation>
        <location evidence="1">Cell membrane</location>
        <topology evidence="1">Multi-pass membrane protein</topology>
    </subcellularLocation>
</comment>
<feature type="transmembrane region" description="Helical" evidence="8">
    <location>
        <begin position="76"/>
        <end position="96"/>
    </location>
</feature>
<evidence type="ECO:0000256" key="6">
    <source>
        <dbReference type="ARBA" id="ARBA00023136"/>
    </source>
</evidence>
<dbReference type="EMBL" id="JBHMBW010000023">
    <property type="protein sequence ID" value="MFB9626602.1"/>
    <property type="molecule type" value="Genomic_DNA"/>
</dbReference>
<evidence type="ECO:0000256" key="4">
    <source>
        <dbReference type="ARBA" id="ARBA00022840"/>
    </source>
</evidence>
<comment type="caution">
    <text evidence="11">The sequence shown here is derived from an EMBL/GenBank/DDBJ whole genome shotgun (WGS) entry which is preliminary data.</text>
</comment>
<evidence type="ECO:0000313" key="11">
    <source>
        <dbReference type="EMBL" id="MFB9626602.1"/>
    </source>
</evidence>
<dbReference type="InterPro" id="IPR003439">
    <property type="entry name" value="ABC_transporter-like_ATP-bd"/>
</dbReference>
<evidence type="ECO:0000259" key="10">
    <source>
        <dbReference type="PROSITE" id="PS50929"/>
    </source>
</evidence>
<dbReference type="SMART" id="SM00382">
    <property type="entry name" value="AAA"/>
    <property type="match status" value="1"/>
</dbReference>
<evidence type="ECO:0000256" key="2">
    <source>
        <dbReference type="ARBA" id="ARBA00022692"/>
    </source>
</evidence>
<feature type="domain" description="ABC transmembrane type-1" evidence="10">
    <location>
        <begin position="77"/>
        <end position="363"/>
    </location>
</feature>
<keyword evidence="6 8" id="KW-0472">Membrane</keyword>
<dbReference type="SUPFAM" id="SSF52540">
    <property type="entry name" value="P-loop containing nucleoside triphosphate hydrolases"/>
    <property type="match status" value="1"/>
</dbReference>
<keyword evidence="3" id="KW-0547">Nucleotide-binding</keyword>
<accession>A0ABV5S4L1</accession>
<dbReference type="Pfam" id="PF00005">
    <property type="entry name" value="ABC_tran"/>
    <property type="match status" value="1"/>
</dbReference>
<keyword evidence="2 8" id="KW-0812">Transmembrane</keyword>
<keyword evidence="12" id="KW-1185">Reference proteome</keyword>
<dbReference type="InterPro" id="IPR039421">
    <property type="entry name" value="Type_1_exporter"/>
</dbReference>
<feature type="transmembrane region" description="Helical" evidence="8">
    <location>
        <begin position="217"/>
        <end position="236"/>
    </location>
</feature>